<dbReference type="EMBL" id="SLWN01000001">
    <property type="protein sequence ID" value="TCO35847.1"/>
    <property type="molecule type" value="Genomic_DNA"/>
</dbReference>
<dbReference type="RefSeq" id="WP_132207478.1">
    <property type="nucleotide sequence ID" value="NZ_SLWN01000001.1"/>
</dbReference>
<accession>A0A4R2HX06</accession>
<proteinExistence type="predicted"/>
<keyword evidence="2" id="KW-0378">Hydrolase</keyword>
<evidence type="ECO:0000259" key="1">
    <source>
        <dbReference type="Pfam" id="PF12697"/>
    </source>
</evidence>
<dbReference type="GO" id="GO:0016787">
    <property type="term" value="F:hydrolase activity"/>
    <property type="evidence" value="ECO:0007669"/>
    <property type="project" value="UniProtKB-KW"/>
</dbReference>
<organism evidence="2 3">
    <name type="scientific">Kribbella steppae</name>
    <dbReference type="NCBI Taxonomy" id="2512223"/>
    <lineage>
        <taxon>Bacteria</taxon>
        <taxon>Bacillati</taxon>
        <taxon>Actinomycetota</taxon>
        <taxon>Actinomycetes</taxon>
        <taxon>Propionibacteriales</taxon>
        <taxon>Kribbellaceae</taxon>
        <taxon>Kribbella</taxon>
    </lineage>
</organism>
<dbReference type="SUPFAM" id="SSF53474">
    <property type="entry name" value="alpha/beta-Hydrolases"/>
    <property type="match status" value="1"/>
</dbReference>
<name>A0A4R2HX06_9ACTN</name>
<dbReference type="AlphaFoldDB" id="A0A4R2HX06"/>
<dbReference type="Pfam" id="PF12697">
    <property type="entry name" value="Abhydrolase_6"/>
    <property type="match status" value="1"/>
</dbReference>
<gene>
    <name evidence="2" type="ORF">EV652_101733</name>
</gene>
<dbReference type="InterPro" id="IPR000073">
    <property type="entry name" value="AB_hydrolase_1"/>
</dbReference>
<evidence type="ECO:0000313" key="2">
    <source>
        <dbReference type="EMBL" id="TCO35847.1"/>
    </source>
</evidence>
<reference evidence="2 3" key="1">
    <citation type="journal article" date="2015" name="Stand. Genomic Sci.">
        <title>Genomic Encyclopedia of Bacterial and Archaeal Type Strains, Phase III: the genomes of soil and plant-associated and newly described type strains.</title>
        <authorList>
            <person name="Whitman W.B."/>
            <person name="Woyke T."/>
            <person name="Klenk H.P."/>
            <person name="Zhou Y."/>
            <person name="Lilburn T.G."/>
            <person name="Beck B.J."/>
            <person name="De Vos P."/>
            <person name="Vandamme P."/>
            <person name="Eisen J.A."/>
            <person name="Garrity G."/>
            <person name="Hugenholtz P."/>
            <person name="Kyrpides N.C."/>
        </authorList>
    </citation>
    <scope>NUCLEOTIDE SEQUENCE [LARGE SCALE GENOMIC DNA]</scope>
    <source>
        <strain evidence="2 3">VKM Ac-2572</strain>
    </source>
</reference>
<protein>
    <submittedName>
        <fullName evidence="2">Alpha/beta hydrolase family protein</fullName>
    </submittedName>
</protein>
<feature type="domain" description="AB hydrolase-1" evidence="1">
    <location>
        <begin position="30"/>
        <end position="269"/>
    </location>
</feature>
<dbReference type="PANTHER" id="PTHR43194:SF2">
    <property type="entry name" value="PEROXISOMAL MEMBRANE PROTEIN LPX1"/>
    <property type="match status" value="1"/>
</dbReference>
<dbReference type="InterPro" id="IPR029058">
    <property type="entry name" value="AB_hydrolase_fold"/>
</dbReference>
<dbReference type="PANTHER" id="PTHR43194">
    <property type="entry name" value="HYDROLASE ALPHA/BETA FOLD FAMILY"/>
    <property type="match status" value="1"/>
</dbReference>
<dbReference type="Gene3D" id="3.40.50.1820">
    <property type="entry name" value="alpha/beta hydrolase"/>
    <property type="match status" value="1"/>
</dbReference>
<evidence type="ECO:0000313" key="3">
    <source>
        <dbReference type="Proteomes" id="UP000294508"/>
    </source>
</evidence>
<dbReference type="InterPro" id="IPR050228">
    <property type="entry name" value="Carboxylesterase_BioH"/>
</dbReference>
<keyword evidence="3" id="KW-1185">Reference proteome</keyword>
<dbReference type="Proteomes" id="UP000294508">
    <property type="component" value="Unassembled WGS sequence"/>
</dbReference>
<comment type="caution">
    <text evidence="2">The sequence shown here is derived from an EMBL/GenBank/DDBJ whole genome shotgun (WGS) entry which is preliminary data.</text>
</comment>
<sequence>METTELTQGAVESRDGTRIGYWKTGHGPAVVFVHGSMESSRSHTLLAQALADDFTVYLLDRRGRGLSGPHRPDHSVRTEVEDVEAVLTLADAELAFGVSAGGAVVMEAARTLPVLRKVAVYEPALVMEGDSHRVWLARFDHEIARGDIPGAMVTSMFGLHLAPSFLKVMPRRMLTGMTERMLAKEERQLGADAITMRKLAPTIHQEGALIAELAGTFDAYREVSAEVLLMGGSKGLAALKPWRDTLEKALPHCRRIEFDGLDHGASSDPGGTNPRGSAKAVGRIAAEIKAFLS</sequence>